<sequence length="137" mass="15448">MAVAPLGPWTLALAYLLNVLSVHCSNHYNTTPVCLPKGLGKLDLIMQIQINTTKVSNYQSLKQSNFTQLVYRLWPHFQHLPLLFNCTAEYLYYNKSSFCFHCNSSALGSLEPPPLHYLYLHPVPLVMLILAAISLSV</sequence>
<accession>L0CQJ9</accession>
<organismHost>
    <name type="scientific">Macaca</name>
    <name type="common">macaques</name>
    <dbReference type="NCBI Taxonomy" id="9539"/>
</organismHost>
<dbReference type="EMBL" id="JX473848">
    <property type="protein sequence ID" value="AGA19096.1"/>
    <property type="molecule type" value="Genomic_RNA"/>
</dbReference>
<evidence type="ECO:0000313" key="1">
    <source>
        <dbReference type="EMBL" id="AGA19096.1"/>
    </source>
</evidence>
<name>L0CQJ9_SHFV</name>
<organism evidence="1">
    <name type="scientific">Simian hemorrhagic fever virus</name>
    <name type="common">SHFV</name>
    <dbReference type="NCBI Taxonomy" id="38143"/>
    <lineage>
        <taxon>Viruses</taxon>
        <taxon>Riboviria</taxon>
        <taxon>Orthornavirae</taxon>
        <taxon>Pisuviricota</taxon>
        <taxon>Pisoniviricetes</taxon>
        <taxon>Nidovirales</taxon>
        <taxon>Arnidovirineae</taxon>
        <taxon>Arteriviridae</taxon>
        <taxon>Simarterivirinae</taxon>
        <taxon>Deltaarterivirus</taxon>
        <taxon>Hedartevirus</taxon>
        <taxon>Deltaarterivirus hemfev</taxon>
    </lineage>
</organism>
<protein>
    <submittedName>
        <fullName evidence="1">ORF5</fullName>
    </submittedName>
</protein>
<proteinExistence type="predicted"/>
<reference evidence="1" key="1">
    <citation type="journal article" date="2013" name="J. Virol.">
        <title>Exceptional simian hemorrhagic Fever virus diversity in a wild african primate community.</title>
        <authorList>
            <person name="Lauck M."/>
            <person name="Sibley S.D."/>
            <person name="Hyeroba D."/>
            <person name="Tumukunde A."/>
            <person name="Weny G."/>
            <person name="Chapman C.A."/>
            <person name="Ting N."/>
            <person name="Switzer W.M."/>
            <person name="Kuhn J.H."/>
            <person name="Friedrich T.C."/>
            <person name="O'Connor D.H."/>
            <person name="Goldberg T.L."/>
        </authorList>
    </citation>
    <scope>NUCLEOTIDE SEQUENCE</scope>
    <source>
        <strain evidence="1">Krtg11</strain>
    </source>
</reference>
<organismHost>
    <name type="scientific">Erythrocebus patas</name>
    <name type="common">Red guenon</name>
    <name type="synonym">Cercopithecus patas</name>
    <dbReference type="NCBI Taxonomy" id="9538"/>
</organismHost>